<evidence type="ECO:0000313" key="10">
    <source>
        <dbReference type="Proteomes" id="UP000178606"/>
    </source>
</evidence>
<dbReference type="SUPFAM" id="SSF161098">
    <property type="entry name" value="MetI-like"/>
    <property type="match status" value="1"/>
</dbReference>
<name>A0A1F6CWG9_HANXR</name>
<feature type="transmembrane region" description="Helical" evidence="7">
    <location>
        <begin position="108"/>
        <end position="130"/>
    </location>
</feature>
<dbReference type="PANTHER" id="PTHR30193:SF1">
    <property type="entry name" value="ABC TRANSPORTER PERMEASE PROTEIN YESP-RELATED"/>
    <property type="match status" value="1"/>
</dbReference>
<dbReference type="Gene3D" id="1.10.3720.10">
    <property type="entry name" value="MetI-like"/>
    <property type="match status" value="1"/>
</dbReference>
<keyword evidence="6 7" id="KW-0472">Membrane</keyword>
<keyword evidence="2 7" id="KW-0813">Transport</keyword>
<dbReference type="EMBL" id="MFKF01000120">
    <property type="protein sequence ID" value="OGG53504.1"/>
    <property type="molecule type" value="Genomic_DNA"/>
</dbReference>
<keyword evidence="4 7" id="KW-0812">Transmembrane</keyword>
<feature type="domain" description="ABC transmembrane type-1" evidence="8">
    <location>
        <begin position="71"/>
        <end position="281"/>
    </location>
</feature>
<feature type="transmembrane region" description="Helical" evidence="7">
    <location>
        <begin position="263"/>
        <end position="291"/>
    </location>
</feature>
<dbReference type="GO" id="GO:0055085">
    <property type="term" value="P:transmembrane transport"/>
    <property type="evidence" value="ECO:0007669"/>
    <property type="project" value="InterPro"/>
</dbReference>
<dbReference type="Proteomes" id="UP000178606">
    <property type="component" value="Unassembled WGS sequence"/>
</dbReference>
<reference evidence="9 10" key="1">
    <citation type="journal article" date="2016" name="Nat. Commun.">
        <title>Thousands of microbial genomes shed light on interconnected biogeochemical processes in an aquifer system.</title>
        <authorList>
            <person name="Anantharaman K."/>
            <person name="Brown C.T."/>
            <person name="Hug L.A."/>
            <person name="Sharon I."/>
            <person name="Castelle C.J."/>
            <person name="Probst A.J."/>
            <person name="Thomas B.C."/>
            <person name="Singh A."/>
            <person name="Wilkins M.J."/>
            <person name="Karaoz U."/>
            <person name="Brodie E.L."/>
            <person name="Williams K.H."/>
            <person name="Hubbard S.S."/>
            <person name="Banfield J.F."/>
        </authorList>
    </citation>
    <scope>NUCLEOTIDE SEQUENCE [LARGE SCALE GENOMIC DNA]</scope>
    <source>
        <strain evidence="10">RIFCSPLOWO2_12_FULL_64_10</strain>
    </source>
</reference>
<feature type="transmembrane region" description="Helical" evidence="7">
    <location>
        <begin position="21"/>
        <end position="42"/>
    </location>
</feature>
<feature type="transmembrane region" description="Helical" evidence="7">
    <location>
        <begin position="75"/>
        <end position="96"/>
    </location>
</feature>
<feature type="transmembrane region" description="Helical" evidence="7">
    <location>
        <begin position="230"/>
        <end position="251"/>
    </location>
</feature>
<feature type="transmembrane region" description="Helical" evidence="7">
    <location>
        <begin position="200"/>
        <end position="218"/>
    </location>
</feature>
<sequence>MTYTPRERREAREFYLFISPWLIGFVVFTAGPMLASALLSFAEWDVITSPKWVGLDNYRALARDPLFWKSLGVTATYTLIAVPLHLTVSLAVAILLNQKVKGLGVFRTVFYLPTVLPGVASLMLWMWIFFPDGLLNAFTGLFGLAPKAWLADERLALPSLIAMSMWGYGSTMLIFLAGLQEIPQHLYEAAEIDGCGRWSKFVHITLPMLSPVIFFNAVTSMIGTFQVFEAGYIATQGGPNNATLFYLLYLFRNAFEYFQMGYACALAWVLFWIIMALTLLVVKSSAAWVYYEGKR</sequence>
<dbReference type="GO" id="GO:0005886">
    <property type="term" value="C:plasma membrane"/>
    <property type="evidence" value="ECO:0007669"/>
    <property type="project" value="UniProtKB-SubCell"/>
</dbReference>
<evidence type="ECO:0000313" key="9">
    <source>
        <dbReference type="EMBL" id="OGG53504.1"/>
    </source>
</evidence>
<evidence type="ECO:0000259" key="8">
    <source>
        <dbReference type="PROSITE" id="PS50928"/>
    </source>
</evidence>
<evidence type="ECO:0000256" key="1">
    <source>
        <dbReference type="ARBA" id="ARBA00004651"/>
    </source>
</evidence>
<evidence type="ECO:0000256" key="4">
    <source>
        <dbReference type="ARBA" id="ARBA00022692"/>
    </source>
</evidence>
<comment type="subcellular location">
    <subcellularLocation>
        <location evidence="1 7">Cell membrane</location>
        <topology evidence="1 7">Multi-pass membrane protein</topology>
    </subcellularLocation>
</comment>
<evidence type="ECO:0000256" key="3">
    <source>
        <dbReference type="ARBA" id="ARBA00022475"/>
    </source>
</evidence>
<dbReference type="InterPro" id="IPR051393">
    <property type="entry name" value="ABC_transporter_permease"/>
</dbReference>
<dbReference type="InterPro" id="IPR035906">
    <property type="entry name" value="MetI-like_sf"/>
</dbReference>
<gene>
    <name evidence="9" type="ORF">A3F84_16270</name>
</gene>
<dbReference type="PROSITE" id="PS50928">
    <property type="entry name" value="ABC_TM1"/>
    <property type="match status" value="1"/>
</dbReference>
<dbReference type="InterPro" id="IPR000515">
    <property type="entry name" value="MetI-like"/>
</dbReference>
<evidence type="ECO:0000256" key="5">
    <source>
        <dbReference type="ARBA" id="ARBA00022989"/>
    </source>
</evidence>
<proteinExistence type="inferred from homology"/>
<comment type="similarity">
    <text evidence="7">Belongs to the binding-protein-dependent transport system permease family.</text>
</comment>
<comment type="caution">
    <text evidence="9">The sequence shown here is derived from an EMBL/GenBank/DDBJ whole genome shotgun (WGS) entry which is preliminary data.</text>
</comment>
<organism evidence="9 10">
    <name type="scientific">Handelsmanbacteria sp. (strain RIFCSPLOWO2_12_FULL_64_10)</name>
    <dbReference type="NCBI Taxonomy" id="1817868"/>
    <lineage>
        <taxon>Bacteria</taxon>
        <taxon>Candidatus Handelsmaniibacteriota</taxon>
    </lineage>
</organism>
<feature type="transmembrane region" description="Helical" evidence="7">
    <location>
        <begin position="155"/>
        <end position="179"/>
    </location>
</feature>
<accession>A0A1F6CWG9</accession>
<dbReference type="AlphaFoldDB" id="A0A1F6CWG9"/>
<evidence type="ECO:0000256" key="2">
    <source>
        <dbReference type="ARBA" id="ARBA00022448"/>
    </source>
</evidence>
<dbReference type="CDD" id="cd06261">
    <property type="entry name" value="TM_PBP2"/>
    <property type="match status" value="1"/>
</dbReference>
<evidence type="ECO:0000256" key="6">
    <source>
        <dbReference type="ARBA" id="ARBA00023136"/>
    </source>
</evidence>
<evidence type="ECO:0000256" key="7">
    <source>
        <dbReference type="RuleBase" id="RU363032"/>
    </source>
</evidence>
<protein>
    <submittedName>
        <fullName evidence="9">ABC transporter permease</fullName>
    </submittedName>
</protein>
<keyword evidence="3" id="KW-1003">Cell membrane</keyword>
<keyword evidence="5 7" id="KW-1133">Transmembrane helix</keyword>
<dbReference type="Pfam" id="PF00528">
    <property type="entry name" value="BPD_transp_1"/>
    <property type="match status" value="1"/>
</dbReference>
<dbReference type="PANTHER" id="PTHR30193">
    <property type="entry name" value="ABC TRANSPORTER PERMEASE PROTEIN"/>
    <property type="match status" value="1"/>
</dbReference>